<name>A0A7S1SKJ1_9CHLO</name>
<sequence>MAGVNGEPVQSENRGRGASMLTALALVVVAWPSCLMLSLQCCSGDSPLLGGDVRVRAIHSTGAPKNSPPAAALGGGHTPSSPPSSWQEAELDIIGTRWQVGLPIARRKLLAGLFEGEYDARPRPPYSYEYTSNRGAAAGGVGPAPYGPAHATAPAPIRDFGEPPPAVRTLALSGCSCASQPLLEALRASEGGAGEVCRLPFAKGSESGQPTPGALACC</sequence>
<organism evidence="2">
    <name type="scientific">Tetraselmis chuii</name>
    <dbReference type="NCBI Taxonomy" id="63592"/>
    <lineage>
        <taxon>Eukaryota</taxon>
        <taxon>Viridiplantae</taxon>
        <taxon>Chlorophyta</taxon>
        <taxon>core chlorophytes</taxon>
        <taxon>Chlorodendrophyceae</taxon>
        <taxon>Chlorodendrales</taxon>
        <taxon>Chlorodendraceae</taxon>
        <taxon>Tetraselmis</taxon>
    </lineage>
</organism>
<dbReference type="EMBL" id="HBGG01003226">
    <property type="protein sequence ID" value="CAD9199355.1"/>
    <property type="molecule type" value="Transcribed_RNA"/>
</dbReference>
<feature type="region of interest" description="Disordered" evidence="1">
    <location>
        <begin position="60"/>
        <end position="87"/>
    </location>
</feature>
<evidence type="ECO:0000256" key="1">
    <source>
        <dbReference type="SAM" id="MobiDB-lite"/>
    </source>
</evidence>
<dbReference type="AlphaFoldDB" id="A0A7S1SKJ1"/>
<protein>
    <submittedName>
        <fullName evidence="2">Uncharacterized protein</fullName>
    </submittedName>
</protein>
<evidence type="ECO:0000313" key="2">
    <source>
        <dbReference type="EMBL" id="CAD9199355.1"/>
    </source>
</evidence>
<reference evidence="2" key="1">
    <citation type="submission" date="2021-01" db="EMBL/GenBank/DDBJ databases">
        <authorList>
            <person name="Corre E."/>
            <person name="Pelletier E."/>
            <person name="Niang G."/>
            <person name="Scheremetjew M."/>
            <person name="Finn R."/>
            <person name="Kale V."/>
            <person name="Holt S."/>
            <person name="Cochrane G."/>
            <person name="Meng A."/>
            <person name="Brown T."/>
            <person name="Cohen L."/>
        </authorList>
    </citation>
    <scope>NUCLEOTIDE SEQUENCE</scope>
    <source>
        <strain evidence="2">PLY429</strain>
    </source>
</reference>
<accession>A0A7S1SKJ1</accession>
<gene>
    <name evidence="2" type="ORF">TCHU04912_LOCUS1588</name>
</gene>
<proteinExistence type="predicted"/>